<evidence type="ECO:0000256" key="1">
    <source>
        <dbReference type="SAM" id="Phobius"/>
    </source>
</evidence>
<evidence type="ECO:0000313" key="3">
    <source>
        <dbReference type="Proteomes" id="UP001150941"/>
    </source>
</evidence>
<reference evidence="2" key="2">
    <citation type="journal article" date="2023" name="IMA Fungus">
        <title>Comparative genomic study of the Penicillium genus elucidates a diverse pangenome and 15 lateral gene transfer events.</title>
        <authorList>
            <person name="Petersen C."/>
            <person name="Sorensen T."/>
            <person name="Nielsen M.R."/>
            <person name="Sondergaard T.E."/>
            <person name="Sorensen J.L."/>
            <person name="Fitzpatrick D.A."/>
            <person name="Frisvad J.C."/>
            <person name="Nielsen K.L."/>
        </authorList>
    </citation>
    <scope>NUCLEOTIDE SEQUENCE</scope>
    <source>
        <strain evidence="2">IBT 19713</strain>
    </source>
</reference>
<dbReference type="Proteomes" id="UP001150941">
    <property type="component" value="Unassembled WGS sequence"/>
</dbReference>
<accession>A0A9W9N7X1</accession>
<keyword evidence="1" id="KW-0812">Transmembrane</keyword>
<keyword evidence="1" id="KW-1133">Transmembrane helix</keyword>
<proteinExistence type="predicted"/>
<sequence length="104" mass="11825">MRDLHSGLSNGLKTRDNKTKAPIDRMVARGTRNNRDTWAGDLGMWKVRGAAVQDKAKYTKNTKQYKNCFRVRSFRVGLVALAMHFLTFLLGPALHLEIDEVTPH</sequence>
<evidence type="ECO:0008006" key="4">
    <source>
        <dbReference type="Google" id="ProtNLM"/>
    </source>
</evidence>
<name>A0A9W9N7X1_9EURO</name>
<organism evidence="2 3">
    <name type="scientific">Penicillium chermesinum</name>
    <dbReference type="NCBI Taxonomy" id="63820"/>
    <lineage>
        <taxon>Eukaryota</taxon>
        <taxon>Fungi</taxon>
        <taxon>Dikarya</taxon>
        <taxon>Ascomycota</taxon>
        <taxon>Pezizomycotina</taxon>
        <taxon>Eurotiomycetes</taxon>
        <taxon>Eurotiomycetidae</taxon>
        <taxon>Eurotiales</taxon>
        <taxon>Aspergillaceae</taxon>
        <taxon>Penicillium</taxon>
    </lineage>
</organism>
<dbReference type="AlphaFoldDB" id="A0A9W9N7X1"/>
<keyword evidence="3" id="KW-1185">Reference proteome</keyword>
<reference evidence="2" key="1">
    <citation type="submission" date="2022-11" db="EMBL/GenBank/DDBJ databases">
        <authorList>
            <person name="Petersen C."/>
        </authorList>
    </citation>
    <scope>NUCLEOTIDE SEQUENCE</scope>
    <source>
        <strain evidence="2">IBT 19713</strain>
    </source>
</reference>
<gene>
    <name evidence="2" type="ORF">N7468_010579</name>
</gene>
<evidence type="ECO:0000313" key="2">
    <source>
        <dbReference type="EMBL" id="KAJ5214900.1"/>
    </source>
</evidence>
<dbReference type="GeneID" id="83207178"/>
<feature type="transmembrane region" description="Helical" evidence="1">
    <location>
        <begin position="73"/>
        <end position="94"/>
    </location>
</feature>
<dbReference type="EMBL" id="JAPQKS010000009">
    <property type="protein sequence ID" value="KAJ5214900.1"/>
    <property type="molecule type" value="Genomic_DNA"/>
</dbReference>
<comment type="caution">
    <text evidence="2">The sequence shown here is derived from an EMBL/GenBank/DDBJ whole genome shotgun (WGS) entry which is preliminary data.</text>
</comment>
<keyword evidence="1" id="KW-0472">Membrane</keyword>
<dbReference type="RefSeq" id="XP_058325397.1">
    <property type="nucleotide sequence ID" value="XM_058479874.1"/>
</dbReference>
<protein>
    <recommendedName>
        <fullName evidence="4">Transmembrane protein</fullName>
    </recommendedName>
</protein>